<dbReference type="EMBL" id="PPSL01000004">
    <property type="protein sequence ID" value="PQJ10213.1"/>
    <property type="molecule type" value="Genomic_DNA"/>
</dbReference>
<organism evidence="2 3">
    <name type="scientific">Flavipsychrobacter stenotrophus</name>
    <dbReference type="NCBI Taxonomy" id="2077091"/>
    <lineage>
        <taxon>Bacteria</taxon>
        <taxon>Pseudomonadati</taxon>
        <taxon>Bacteroidota</taxon>
        <taxon>Chitinophagia</taxon>
        <taxon>Chitinophagales</taxon>
        <taxon>Chitinophagaceae</taxon>
        <taxon>Flavipsychrobacter</taxon>
    </lineage>
</organism>
<dbReference type="RefSeq" id="WP_105040222.1">
    <property type="nucleotide sequence ID" value="NZ_PPSL01000004.1"/>
</dbReference>
<keyword evidence="3" id="KW-1185">Reference proteome</keyword>
<sequence>MKNNRSTINYLVALVAGSLLLLIPALYNHYPLVDPDAGTYIASGFKLETPMDRPITYGLLVRLFSLNGLSLWGVVVAQALIVSALIFSIVRAVKPVAYAKYGFITVLFLSLYTSLPWLVGMIHPDIFTSVACMCIVLLLLPPVSKLGRVCTWLLFFVAIAVHMSHPILFVGVIVCLFLLKKIYALPTAYKKLRTNLIVIALLSISAIAVMGSALSKSKHVFLTGTLLEKGVLQVYLNDNCGTKDYKLCAYKDQLPKTSDEFVWLSSSPLYKIGDWHGTKQEFSAIDKDILTTPKYLGLFLGASVKQFRQQALSFNIGTGTFQFPTGSNVNNQVVAYLPHEVERFNSATQNIEDLPAKLHLINMIYTTIIALSVALLLLLIISRWKNTGTVLRTLVVVGITVVILNCADFATLSVVVGRYGAKMIWMLPFCALVWVMNLKSEMRKQPSLSH</sequence>
<protein>
    <recommendedName>
        <fullName evidence="4">Glycosyltransferase RgtA/B/C/D-like domain-containing protein</fullName>
    </recommendedName>
</protein>
<keyword evidence="1" id="KW-0472">Membrane</keyword>
<feature type="transmembrane region" description="Helical" evidence="1">
    <location>
        <begin position="7"/>
        <end position="27"/>
    </location>
</feature>
<dbReference type="OrthoDB" id="7238679at2"/>
<evidence type="ECO:0000256" key="1">
    <source>
        <dbReference type="SAM" id="Phobius"/>
    </source>
</evidence>
<name>A0A2S7STG3_9BACT</name>
<dbReference type="AlphaFoldDB" id="A0A2S7STG3"/>
<keyword evidence="1" id="KW-0812">Transmembrane</keyword>
<evidence type="ECO:0008006" key="4">
    <source>
        <dbReference type="Google" id="ProtNLM"/>
    </source>
</evidence>
<proteinExistence type="predicted"/>
<evidence type="ECO:0000313" key="2">
    <source>
        <dbReference type="EMBL" id="PQJ10213.1"/>
    </source>
</evidence>
<feature type="transmembrane region" description="Helical" evidence="1">
    <location>
        <begin position="69"/>
        <end position="90"/>
    </location>
</feature>
<feature type="transmembrane region" description="Helical" evidence="1">
    <location>
        <begin position="152"/>
        <end position="179"/>
    </location>
</feature>
<dbReference type="Proteomes" id="UP000239872">
    <property type="component" value="Unassembled WGS sequence"/>
</dbReference>
<comment type="caution">
    <text evidence="2">The sequence shown here is derived from an EMBL/GenBank/DDBJ whole genome shotgun (WGS) entry which is preliminary data.</text>
</comment>
<feature type="transmembrane region" description="Helical" evidence="1">
    <location>
        <begin position="360"/>
        <end position="381"/>
    </location>
</feature>
<reference evidence="2 3" key="1">
    <citation type="submission" date="2018-01" db="EMBL/GenBank/DDBJ databases">
        <title>A novel member of the phylum Bacteroidetes isolated from glacier ice.</title>
        <authorList>
            <person name="Liu Q."/>
            <person name="Xin Y.-H."/>
        </authorList>
    </citation>
    <scope>NUCLEOTIDE SEQUENCE [LARGE SCALE GENOMIC DNA]</scope>
    <source>
        <strain evidence="2 3">RB1R16</strain>
    </source>
</reference>
<evidence type="ECO:0000313" key="3">
    <source>
        <dbReference type="Proteomes" id="UP000239872"/>
    </source>
</evidence>
<feature type="transmembrane region" description="Helical" evidence="1">
    <location>
        <begin position="194"/>
        <end position="214"/>
    </location>
</feature>
<gene>
    <name evidence="2" type="ORF">CJD36_016105</name>
</gene>
<feature type="transmembrane region" description="Helical" evidence="1">
    <location>
        <begin position="393"/>
        <end position="416"/>
    </location>
</feature>
<feature type="transmembrane region" description="Helical" evidence="1">
    <location>
        <begin position="97"/>
        <end position="115"/>
    </location>
</feature>
<accession>A0A2S7STG3</accession>
<feature type="transmembrane region" description="Helical" evidence="1">
    <location>
        <begin position="423"/>
        <end position="440"/>
    </location>
</feature>
<keyword evidence="1" id="KW-1133">Transmembrane helix</keyword>